<name>A0A6G1IT30_9PLEO</name>
<evidence type="ECO:0000313" key="1">
    <source>
        <dbReference type="EMBL" id="KAF2681392.1"/>
    </source>
</evidence>
<sequence>PMLPSSRTPPAGAFAPSKNYGNCNACDKCSTSEAFINDCHNAVDKFIDNEGYINHTRKTAGDCYADWTCEGEYRSKLGKDIKNIFNYGVFQGAGCQACGQWYLMDDSNCHGTIQAVGC</sequence>
<protein>
    <submittedName>
        <fullName evidence="1">Uncharacterized protein</fullName>
    </submittedName>
</protein>
<dbReference type="EMBL" id="MU005591">
    <property type="protein sequence ID" value="KAF2681392.1"/>
    <property type="molecule type" value="Genomic_DNA"/>
</dbReference>
<gene>
    <name evidence="1" type="ORF">K458DRAFT_309489</name>
</gene>
<accession>A0A6G1IT30</accession>
<dbReference type="Proteomes" id="UP000799291">
    <property type="component" value="Unassembled WGS sequence"/>
</dbReference>
<proteinExistence type="predicted"/>
<organism evidence="1 2">
    <name type="scientific">Lentithecium fluviatile CBS 122367</name>
    <dbReference type="NCBI Taxonomy" id="1168545"/>
    <lineage>
        <taxon>Eukaryota</taxon>
        <taxon>Fungi</taxon>
        <taxon>Dikarya</taxon>
        <taxon>Ascomycota</taxon>
        <taxon>Pezizomycotina</taxon>
        <taxon>Dothideomycetes</taxon>
        <taxon>Pleosporomycetidae</taxon>
        <taxon>Pleosporales</taxon>
        <taxon>Massarineae</taxon>
        <taxon>Lentitheciaceae</taxon>
        <taxon>Lentithecium</taxon>
    </lineage>
</organism>
<keyword evidence="2" id="KW-1185">Reference proteome</keyword>
<reference evidence="1" key="1">
    <citation type="journal article" date="2020" name="Stud. Mycol.">
        <title>101 Dothideomycetes genomes: a test case for predicting lifestyles and emergence of pathogens.</title>
        <authorList>
            <person name="Haridas S."/>
            <person name="Albert R."/>
            <person name="Binder M."/>
            <person name="Bloem J."/>
            <person name="Labutti K."/>
            <person name="Salamov A."/>
            <person name="Andreopoulos B."/>
            <person name="Baker S."/>
            <person name="Barry K."/>
            <person name="Bills G."/>
            <person name="Bluhm B."/>
            <person name="Cannon C."/>
            <person name="Castanera R."/>
            <person name="Culley D."/>
            <person name="Daum C."/>
            <person name="Ezra D."/>
            <person name="Gonzalez J."/>
            <person name="Henrissat B."/>
            <person name="Kuo A."/>
            <person name="Liang C."/>
            <person name="Lipzen A."/>
            <person name="Lutzoni F."/>
            <person name="Magnuson J."/>
            <person name="Mondo S."/>
            <person name="Nolan M."/>
            <person name="Ohm R."/>
            <person name="Pangilinan J."/>
            <person name="Park H.-J."/>
            <person name="Ramirez L."/>
            <person name="Alfaro M."/>
            <person name="Sun H."/>
            <person name="Tritt A."/>
            <person name="Yoshinaga Y."/>
            <person name="Zwiers L.-H."/>
            <person name="Turgeon B."/>
            <person name="Goodwin S."/>
            <person name="Spatafora J."/>
            <person name="Crous P."/>
            <person name="Grigoriev I."/>
        </authorList>
    </citation>
    <scope>NUCLEOTIDE SEQUENCE</scope>
    <source>
        <strain evidence="1">CBS 122367</strain>
    </source>
</reference>
<evidence type="ECO:0000313" key="2">
    <source>
        <dbReference type="Proteomes" id="UP000799291"/>
    </source>
</evidence>
<dbReference type="OrthoDB" id="3787192at2759"/>
<feature type="non-terminal residue" evidence="1">
    <location>
        <position position="1"/>
    </location>
</feature>
<dbReference type="AlphaFoldDB" id="A0A6G1IT30"/>